<comment type="caution">
    <text evidence="1">The sequence shown here is derived from an EMBL/GenBank/DDBJ whole genome shotgun (WGS) entry which is preliminary data.</text>
</comment>
<reference evidence="1" key="1">
    <citation type="submission" date="2021-02" db="EMBL/GenBank/DDBJ databases">
        <authorList>
            <person name="Nowell W R."/>
        </authorList>
    </citation>
    <scope>NUCLEOTIDE SEQUENCE</scope>
</reference>
<keyword evidence="2" id="KW-1185">Reference proteome</keyword>
<feature type="non-terminal residue" evidence="1">
    <location>
        <position position="1"/>
    </location>
</feature>
<organism evidence="1 2">
    <name type="scientific">Rotaria magnacalcarata</name>
    <dbReference type="NCBI Taxonomy" id="392030"/>
    <lineage>
        <taxon>Eukaryota</taxon>
        <taxon>Metazoa</taxon>
        <taxon>Spiralia</taxon>
        <taxon>Gnathifera</taxon>
        <taxon>Rotifera</taxon>
        <taxon>Eurotatoria</taxon>
        <taxon>Bdelloidea</taxon>
        <taxon>Philodinida</taxon>
        <taxon>Philodinidae</taxon>
        <taxon>Rotaria</taxon>
    </lineage>
</organism>
<dbReference type="EMBL" id="CAJOBG010126282">
    <property type="protein sequence ID" value="CAF4794551.1"/>
    <property type="molecule type" value="Genomic_DNA"/>
</dbReference>
<gene>
    <name evidence="1" type="ORF">OVN521_LOCUS51584</name>
</gene>
<protein>
    <submittedName>
        <fullName evidence="1">Uncharacterized protein</fullName>
    </submittedName>
</protein>
<dbReference type="AlphaFoldDB" id="A0A821NWN2"/>
<sequence length="59" mass="6662">RKDKLKKLNEQIKTVAQQPLPASLLKKSSVAIHSNDITDHKRERLLSLLGPRPIIEPPT</sequence>
<feature type="non-terminal residue" evidence="1">
    <location>
        <position position="59"/>
    </location>
</feature>
<evidence type="ECO:0000313" key="1">
    <source>
        <dbReference type="EMBL" id="CAF4794551.1"/>
    </source>
</evidence>
<dbReference type="Proteomes" id="UP000663866">
    <property type="component" value="Unassembled WGS sequence"/>
</dbReference>
<proteinExistence type="predicted"/>
<name>A0A821NWN2_9BILA</name>
<accession>A0A821NWN2</accession>
<evidence type="ECO:0000313" key="2">
    <source>
        <dbReference type="Proteomes" id="UP000663866"/>
    </source>
</evidence>